<dbReference type="EMBL" id="QMIF01000005">
    <property type="protein sequence ID" value="TVM34173.1"/>
    <property type="molecule type" value="Genomic_DNA"/>
</dbReference>
<feature type="domain" description="EF-hand" evidence="2">
    <location>
        <begin position="32"/>
        <end position="58"/>
    </location>
</feature>
<dbReference type="OrthoDB" id="9899806at2"/>
<feature type="signal peptide" evidence="1">
    <location>
        <begin position="1"/>
        <end position="26"/>
    </location>
</feature>
<evidence type="ECO:0000259" key="2">
    <source>
        <dbReference type="PROSITE" id="PS50222"/>
    </source>
</evidence>
<dbReference type="Proteomes" id="UP000434052">
    <property type="component" value="Unassembled WGS sequence"/>
</dbReference>
<evidence type="ECO:0000313" key="4">
    <source>
        <dbReference type="Proteomes" id="UP000434052"/>
    </source>
</evidence>
<organism evidence="3 4">
    <name type="scientific">Oceanidesulfovibrio marinus</name>
    <dbReference type="NCBI Taxonomy" id="370038"/>
    <lineage>
        <taxon>Bacteria</taxon>
        <taxon>Pseudomonadati</taxon>
        <taxon>Thermodesulfobacteriota</taxon>
        <taxon>Desulfovibrionia</taxon>
        <taxon>Desulfovibrionales</taxon>
        <taxon>Desulfovibrionaceae</taxon>
        <taxon>Oceanidesulfovibrio</taxon>
    </lineage>
</organism>
<dbReference type="PROSITE" id="PS00018">
    <property type="entry name" value="EF_HAND_1"/>
    <property type="match status" value="1"/>
</dbReference>
<comment type="caution">
    <text evidence="3">The sequence shown here is derived from an EMBL/GenBank/DDBJ whole genome shotgun (WGS) entry which is preliminary data.</text>
</comment>
<dbReference type="AlphaFoldDB" id="A0A6P1ZGR4"/>
<dbReference type="PROSITE" id="PS50222">
    <property type="entry name" value="EF_HAND_2"/>
    <property type="match status" value="1"/>
</dbReference>
<gene>
    <name evidence="3" type="ORF">DQK91_09780</name>
</gene>
<accession>A0A6P1ZGR4</accession>
<dbReference type="InterPro" id="IPR018247">
    <property type="entry name" value="EF_Hand_1_Ca_BS"/>
</dbReference>
<sequence>MPRLLPHITLCLGAALLLLAVHTAWAQRIGRFHAIDADNNGVITAAEFDAVCNFSGQGFFAQAAGEDGALSFAEYDAWLERVHEGSVPDGNAWSRHFTCHP</sequence>
<dbReference type="SUPFAM" id="SSF47473">
    <property type="entry name" value="EF-hand"/>
    <property type="match status" value="1"/>
</dbReference>
<dbReference type="GO" id="GO:0005509">
    <property type="term" value="F:calcium ion binding"/>
    <property type="evidence" value="ECO:0007669"/>
    <property type="project" value="InterPro"/>
</dbReference>
<evidence type="ECO:0000313" key="3">
    <source>
        <dbReference type="EMBL" id="TVM34173.1"/>
    </source>
</evidence>
<dbReference type="InterPro" id="IPR011992">
    <property type="entry name" value="EF-hand-dom_pair"/>
</dbReference>
<reference evidence="3 4" key="1">
    <citation type="submission" date="2018-06" db="EMBL/GenBank/DDBJ databases">
        <title>Complete genome of Desulfovibrio marinus P48SEP.</title>
        <authorList>
            <person name="Crispim J.S."/>
            <person name="Vidigal P.M.P."/>
            <person name="Silva L.C.F."/>
            <person name="Araujo L.C."/>
            <person name="Laguardia C.N."/>
            <person name="Dias R.S."/>
            <person name="Sousa M.P."/>
            <person name="Paula S.O."/>
            <person name="Silva C."/>
        </authorList>
    </citation>
    <scope>NUCLEOTIDE SEQUENCE [LARGE SCALE GENOMIC DNA]</scope>
    <source>
        <strain evidence="3 4">P48SEP</strain>
    </source>
</reference>
<feature type="chain" id="PRO_5026666157" description="EF-hand domain-containing protein" evidence="1">
    <location>
        <begin position="27"/>
        <end position="101"/>
    </location>
</feature>
<name>A0A6P1ZGR4_9BACT</name>
<dbReference type="Gene3D" id="1.10.238.10">
    <property type="entry name" value="EF-hand"/>
    <property type="match status" value="1"/>
</dbReference>
<evidence type="ECO:0000256" key="1">
    <source>
        <dbReference type="SAM" id="SignalP"/>
    </source>
</evidence>
<dbReference type="InterPro" id="IPR002048">
    <property type="entry name" value="EF_hand_dom"/>
</dbReference>
<protein>
    <recommendedName>
        <fullName evidence="2">EF-hand domain-containing protein</fullName>
    </recommendedName>
</protein>
<proteinExistence type="predicted"/>
<dbReference type="RefSeq" id="WP_144305171.1">
    <property type="nucleotide sequence ID" value="NZ_QMIF01000005.1"/>
</dbReference>
<keyword evidence="1" id="KW-0732">Signal</keyword>